<name>A0A6G0I5G4_LARCR</name>
<dbReference type="GO" id="GO:0007399">
    <property type="term" value="P:nervous system development"/>
    <property type="evidence" value="ECO:0007669"/>
    <property type="project" value="UniProtKB-ARBA"/>
</dbReference>
<dbReference type="Gene3D" id="2.60.40.10">
    <property type="entry name" value="Immunoglobulins"/>
    <property type="match status" value="1"/>
</dbReference>
<dbReference type="EMBL" id="REGW02000014">
    <property type="protein sequence ID" value="KAE8286436.1"/>
    <property type="molecule type" value="Genomic_DNA"/>
</dbReference>
<dbReference type="InterPro" id="IPR050473">
    <property type="entry name" value="A2M/Complement_sys"/>
</dbReference>
<evidence type="ECO:0000256" key="2">
    <source>
        <dbReference type="ARBA" id="ARBA00022966"/>
    </source>
</evidence>
<reference evidence="4 5" key="1">
    <citation type="submission" date="2019-07" db="EMBL/GenBank/DDBJ databases">
        <title>Chromosome genome assembly for large yellow croaker.</title>
        <authorList>
            <person name="Xiao S."/>
        </authorList>
    </citation>
    <scope>NUCLEOTIDE SEQUENCE [LARGE SCALE GENOMIC DNA]</scope>
    <source>
        <strain evidence="4">JMULYC20181020</strain>
        <tissue evidence="4">Muscle</tissue>
    </source>
</reference>
<dbReference type="PANTHER" id="PTHR11412:SF136">
    <property type="entry name" value="CD109 ANTIGEN"/>
    <property type="match status" value="1"/>
</dbReference>
<dbReference type="Gene3D" id="2.20.130.20">
    <property type="match status" value="1"/>
</dbReference>
<dbReference type="SUPFAM" id="SSF81296">
    <property type="entry name" value="E set domains"/>
    <property type="match status" value="1"/>
</dbReference>
<dbReference type="Pfam" id="PF00207">
    <property type="entry name" value="A2M"/>
    <property type="match status" value="1"/>
</dbReference>
<evidence type="ECO:0000259" key="3">
    <source>
        <dbReference type="SMART" id="SM01360"/>
    </source>
</evidence>
<protein>
    <submittedName>
        <fullName evidence="4">CD109 antigen 150 kDa TGF-beta-1-binding protein</fullName>
    </submittedName>
</protein>
<dbReference type="GO" id="GO:0004866">
    <property type="term" value="F:endopeptidase inhibitor activity"/>
    <property type="evidence" value="ECO:0007669"/>
    <property type="project" value="InterPro"/>
</dbReference>
<dbReference type="InterPro" id="IPR013783">
    <property type="entry name" value="Ig-like_fold"/>
</dbReference>
<dbReference type="InterPro" id="IPR001599">
    <property type="entry name" value="Macroglobln_a2"/>
</dbReference>
<dbReference type="GO" id="GO:0005615">
    <property type="term" value="C:extracellular space"/>
    <property type="evidence" value="ECO:0007669"/>
    <property type="project" value="TreeGrafter"/>
</dbReference>
<accession>A0A6G0I5G4</accession>
<comment type="caution">
    <text evidence="4">The sequence shown here is derived from an EMBL/GenBank/DDBJ whole genome shotgun (WGS) entry which is preliminary data.</text>
</comment>
<evidence type="ECO:0000256" key="1">
    <source>
        <dbReference type="ARBA" id="ARBA00022729"/>
    </source>
</evidence>
<organism evidence="4 5">
    <name type="scientific">Larimichthys crocea</name>
    <name type="common">Large yellow croaker</name>
    <name type="synonym">Pseudosciaena crocea</name>
    <dbReference type="NCBI Taxonomy" id="215358"/>
    <lineage>
        <taxon>Eukaryota</taxon>
        <taxon>Metazoa</taxon>
        <taxon>Chordata</taxon>
        <taxon>Craniata</taxon>
        <taxon>Vertebrata</taxon>
        <taxon>Euteleostomi</taxon>
        <taxon>Actinopterygii</taxon>
        <taxon>Neopterygii</taxon>
        <taxon>Teleostei</taxon>
        <taxon>Neoteleostei</taxon>
        <taxon>Acanthomorphata</taxon>
        <taxon>Eupercaria</taxon>
        <taxon>Sciaenidae</taxon>
        <taxon>Larimichthys</taxon>
    </lineage>
</organism>
<keyword evidence="5" id="KW-1185">Reference proteome</keyword>
<keyword evidence="2" id="KW-0882">Thioester bond</keyword>
<dbReference type="PANTHER" id="PTHR11412">
    <property type="entry name" value="MACROGLOBULIN / COMPLEMENT"/>
    <property type="match status" value="1"/>
</dbReference>
<dbReference type="AlphaFoldDB" id="A0A6G0I5G4"/>
<dbReference type="Proteomes" id="UP000424527">
    <property type="component" value="Unassembled WGS sequence"/>
</dbReference>
<gene>
    <name evidence="4" type="ORF">D5F01_LYC14369</name>
</gene>
<dbReference type="SMART" id="SM01360">
    <property type="entry name" value="A2M"/>
    <property type="match status" value="1"/>
</dbReference>
<feature type="domain" description="Alpha-2-macroglobulin" evidence="3">
    <location>
        <begin position="51"/>
        <end position="141"/>
    </location>
</feature>
<evidence type="ECO:0000313" key="5">
    <source>
        <dbReference type="Proteomes" id="UP000424527"/>
    </source>
</evidence>
<proteinExistence type="predicted"/>
<keyword evidence="1" id="KW-0732">Signal</keyword>
<evidence type="ECO:0000313" key="4">
    <source>
        <dbReference type="EMBL" id="KAE8286436.1"/>
    </source>
</evidence>
<sequence length="217" mass="24381">MKNNRRRLESAQLSRDLDMDGYHEVKLEKHTTLVKSNHNPLGSRVRFRLQIWVKRMEPSDSDSIEKTLTVPDSITTWTATAFVISENLGLGITDKPAELTAFQPFFLSLNLPAYIIRGEELVLEVILFNYTPRDLEVLVIVAQSDTFEFLFPDNNEIPMPSSRRVLVRSQSGTSVLIPIKALVLGEIPISVKAVSSVAATLYDGPYSSRCCEKIKQG</sequence>
<dbReference type="InterPro" id="IPR014756">
    <property type="entry name" value="Ig_E-set"/>
</dbReference>